<keyword evidence="1" id="KW-0812">Transmembrane</keyword>
<sequence length="118" mass="13429">MKENDINKKMLEKLDSELHLIYKLKKPVKVFNKSKVLISVAPLIMIVVLILFVRNSSIDGLSKALTISTISLFVTLLYPIYRDLMEKYFGMNQKINVGDLCFTSVLTGPGKRIECNSF</sequence>
<proteinExistence type="predicted"/>
<keyword evidence="3" id="KW-1185">Reference proteome</keyword>
<gene>
    <name evidence="2" type="ORF">JOC74_002806</name>
</gene>
<organism evidence="2 3">
    <name type="scientific">Bacillus capparidis</name>
    <dbReference type="NCBI Taxonomy" id="1840411"/>
    <lineage>
        <taxon>Bacteria</taxon>
        <taxon>Bacillati</taxon>
        <taxon>Bacillota</taxon>
        <taxon>Bacilli</taxon>
        <taxon>Bacillales</taxon>
        <taxon>Bacillaceae</taxon>
        <taxon>Bacillus</taxon>
    </lineage>
</organism>
<reference evidence="2 3" key="1">
    <citation type="submission" date="2021-01" db="EMBL/GenBank/DDBJ databases">
        <title>Genomic Encyclopedia of Type Strains, Phase IV (KMG-IV): sequencing the most valuable type-strain genomes for metagenomic binning, comparative biology and taxonomic classification.</title>
        <authorList>
            <person name="Goeker M."/>
        </authorList>
    </citation>
    <scope>NUCLEOTIDE SEQUENCE [LARGE SCALE GENOMIC DNA]</scope>
    <source>
        <strain evidence="2 3">DSM 103394</strain>
    </source>
</reference>
<protein>
    <submittedName>
        <fullName evidence="2">Uncharacterized protein</fullName>
    </submittedName>
</protein>
<evidence type="ECO:0000256" key="1">
    <source>
        <dbReference type="SAM" id="Phobius"/>
    </source>
</evidence>
<evidence type="ECO:0000313" key="3">
    <source>
        <dbReference type="Proteomes" id="UP000674416"/>
    </source>
</evidence>
<dbReference type="EMBL" id="JAFDST010000003">
    <property type="protein sequence ID" value="MBP1082303.1"/>
    <property type="molecule type" value="Genomic_DNA"/>
</dbReference>
<keyword evidence="1" id="KW-0472">Membrane</keyword>
<comment type="caution">
    <text evidence="2">The sequence shown here is derived from an EMBL/GenBank/DDBJ whole genome shotgun (WGS) entry which is preliminary data.</text>
</comment>
<dbReference type="RefSeq" id="WP_148564347.1">
    <property type="nucleotide sequence ID" value="NZ_JAFDST010000003.1"/>
</dbReference>
<keyword evidence="1" id="KW-1133">Transmembrane helix</keyword>
<dbReference type="Proteomes" id="UP000674416">
    <property type="component" value="Unassembled WGS sequence"/>
</dbReference>
<feature type="transmembrane region" description="Helical" evidence="1">
    <location>
        <begin position="36"/>
        <end position="54"/>
    </location>
</feature>
<accession>A0ABS4CY61</accession>
<feature type="transmembrane region" description="Helical" evidence="1">
    <location>
        <begin position="60"/>
        <end position="81"/>
    </location>
</feature>
<name>A0ABS4CY61_9BACI</name>
<evidence type="ECO:0000313" key="2">
    <source>
        <dbReference type="EMBL" id="MBP1082303.1"/>
    </source>
</evidence>